<evidence type="ECO:0000256" key="1">
    <source>
        <dbReference type="ARBA" id="ARBA00004287"/>
    </source>
</evidence>
<evidence type="ECO:0000313" key="11">
    <source>
        <dbReference type="Proteomes" id="UP000759537"/>
    </source>
</evidence>
<dbReference type="SUPFAM" id="SSF47473">
    <property type="entry name" value="EF-hand"/>
    <property type="match status" value="1"/>
</dbReference>
<dbReference type="CDD" id="cd07597">
    <property type="entry name" value="BAR_SNX8"/>
    <property type="match status" value="1"/>
</dbReference>
<feature type="domain" description="PX" evidence="9">
    <location>
        <begin position="262"/>
        <end position="368"/>
    </location>
</feature>
<dbReference type="InterPro" id="IPR036871">
    <property type="entry name" value="PX_dom_sf"/>
</dbReference>
<keyword evidence="6" id="KW-0963">Cytoplasm</keyword>
<dbReference type="PANTHER" id="PTHR47554:SF1">
    <property type="entry name" value="SORTING NEXIN MVP1"/>
    <property type="match status" value="1"/>
</dbReference>
<reference evidence="10" key="1">
    <citation type="submission" date="2019-10" db="EMBL/GenBank/DDBJ databases">
        <authorList>
            <consortium name="DOE Joint Genome Institute"/>
            <person name="Kuo A."/>
            <person name="Miyauchi S."/>
            <person name="Kiss E."/>
            <person name="Drula E."/>
            <person name="Kohler A."/>
            <person name="Sanchez-Garcia M."/>
            <person name="Andreopoulos B."/>
            <person name="Barry K.W."/>
            <person name="Bonito G."/>
            <person name="Buee M."/>
            <person name="Carver A."/>
            <person name="Chen C."/>
            <person name="Cichocki N."/>
            <person name="Clum A."/>
            <person name="Culley D."/>
            <person name="Crous P.W."/>
            <person name="Fauchery L."/>
            <person name="Girlanda M."/>
            <person name="Hayes R."/>
            <person name="Keri Z."/>
            <person name="LaButti K."/>
            <person name="Lipzen A."/>
            <person name="Lombard V."/>
            <person name="Magnuson J."/>
            <person name="Maillard F."/>
            <person name="Morin E."/>
            <person name="Murat C."/>
            <person name="Nolan M."/>
            <person name="Ohm R."/>
            <person name="Pangilinan J."/>
            <person name="Pereira M."/>
            <person name="Perotto S."/>
            <person name="Peter M."/>
            <person name="Riley R."/>
            <person name="Sitrit Y."/>
            <person name="Stielow B."/>
            <person name="Szollosi G."/>
            <person name="Zifcakova L."/>
            <person name="Stursova M."/>
            <person name="Spatafora J.W."/>
            <person name="Tedersoo L."/>
            <person name="Vaario L.-M."/>
            <person name="Yamada A."/>
            <person name="Yan M."/>
            <person name="Wang P."/>
            <person name="Xu J."/>
            <person name="Bruns T."/>
            <person name="Baldrian P."/>
            <person name="Vilgalys R."/>
            <person name="Henrissat B."/>
            <person name="Grigoriev I.V."/>
            <person name="Hibbett D."/>
            <person name="Nagy L.G."/>
            <person name="Martin F.M."/>
        </authorList>
    </citation>
    <scope>NUCLEOTIDE SEQUENCE</scope>
    <source>
        <strain evidence="10">Prilba</strain>
    </source>
</reference>
<dbReference type="SMART" id="SM00312">
    <property type="entry name" value="PX"/>
    <property type="match status" value="1"/>
</dbReference>
<dbReference type="GO" id="GO:0005768">
    <property type="term" value="C:endosome"/>
    <property type="evidence" value="ECO:0007669"/>
    <property type="project" value="TreeGrafter"/>
</dbReference>
<dbReference type="Gene3D" id="3.30.1520.10">
    <property type="entry name" value="Phox-like domain"/>
    <property type="match status" value="1"/>
</dbReference>
<dbReference type="EMBL" id="WHVB01000016">
    <property type="protein sequence ID" value="KAF8475345.1"/>
    <property type="molecule type" value="Genomic_DNA"/>
</dbReference>
<dbReference type="GO" id="GO:0042147">
    <property type="term" value="P:retrograde transport, endosome to Golgi"/>
    <property type="evidence" value="ECO:0007669"/>
    <property type="project" value="InterPro"/>
</dbReference>
<comment type="subcellular location">
    <subcellularLocation>
        <location evidence="2">Cytoplasm</location>
    </subcellularLocation>
    <subcellularLocation>
        <location evidence="1">Membrane</location>
        <topology evidence="1">Peripheral membrane protein</topology>
        <orientation evidence="1">Cytoplasmic side</orientation>
    </subcellularLocation>
</comment>
<evidence type="ECO:0000256" key="4">
    <source>
        <dbReference type="ARBA" id="ARBA00014268"/>
    </source>
</evidence>
<dbReference type="PANTHER" id="PTHR47554">
    <property type="entry name" value="SORTING NEXIN MVP1"/>
    <property type="match status" value="1"/>
</dbReference>
<keyword evidence="11" id="KW-1185">Reference proteome</keyword>
<evidence type="ECO:0000256" key="6">
    <source>
        <dbReference type="ARBA" id="ARBA00022490"/>
    </source>
</evidence>
<gene>
    <name evidence="10" type="ORF">DFH94DRAFT_760877</name>
</gene>
<organism evidence="10 11">
    <name type="scientific">Russula ochroleuca</name>
    <dbReference type="NCBI Taxonomy" id="152965"/>
    <lineage>
        <taxon>Eukaryota</taxon>
        <taxon>Fungi</taxon>
        <taxon>Dikarya</taxon>
        <taxon>Basidiomycota</taxon>
        <taxon>Agaricomycotina</taxon>
        <taxon>Agaricomycetes</taxon>
        <taxon>Russulales</taxon>
        <taxon>Russulaceae</taxon>
        <taxon>Russula</taxon>
    </lineage>
</organism>
<reference evidence="10" key="2">
    <citation type="journal article" date="2020" name="Nat. Commun.">
        <title>Large-scale genome sequencing of mycorrhizal fungi provides insights into the early evolution of symbiotic traits.</title>
        <authorList>
            <person name="Miyauchi S."/>
            <person name="Kiss E."/>
            <person name="Kuo A."/>
            <person name="Drula E."/>
            <person name="Kohler A."/>
            <person name="Sanchez-Garcia M."/>
            <person name="Morin E."/>
            <person name="Andreopoulos B."/>
            <person name="Barry K.W."/>
            <person name="Bonito G."/>
            <person name="Buee M."/>
            <person name="Carver A."/>
            <person name="Chen C."/>
            <person name="Cichocki N."/>
            <person name="Clum A."/>
            <person name="Culley D."/>
            <person name="Crous P.W."/>
            <person name="Fauchery L."/>
            <person name="Girlanda M."/>
            <person name="Hayes R.D."/>
            <person name="Keri Z."/>
            <person name="LaButti K."/>
            <person name="Lipzen A."/>
            <person name="Lombard V."/>
            <person name="Magnuson J."/>
            <person name="Maillard F."/>
            <person name="Murat C."/>
            <person name="Nolan M."/>
            <person name="Ohm R.A."/>
            <person name="Pangilinan J."/>
            <person name="Pereira M.F."/>
            <person name="Perotto S."/>
            <person name="Peter M."/>
            <person name="Pfister S."/>
            <person name="Riley R."/>
            <person name="Sitrit Y."/>
            <person name="Stielow J.B."/>
            <person name="Szollosi G."/>
            <person name="Zifcakova L."/>
            <person name="Stursova M."/>
            <person name="Spatafora J.W."/>
            <person name="Tedersoo L."/>
            <person name="Vaario L.M."/>
            <person name="Yamada A."/>
            <person name="Yan M."/>
            <person name="Wang P."/>
            <person name="Xu J."/>
            <person name="Bruns T."/>
            <person name="Baldrian P."/>
            <person name="Vilgalys R."/>
            <person name="Dunand C."/>
            <person name="Henrissat B."/>
            <person name="Grigoriev I.V."/>
            <person name="Hibbett D."/>
            <person name="Nagy L.G."/>
            <person name="Martin F.M."/>
        </authorList>
    </citation>
    <scope>NUCLEOTIDE SEQUENCE</scope>
    <source>
        <strain evidence="10">Prilba</strain>
    </source>
</reference>
<sequence>MFNAPRPTQAYGISSSFGGSFVDENPLAASTYDGLDPWSAAPSPSPPPGQVPSIFTNAIAEATVPAIYQQSFNAVDPTNSGETSVNSLSRVLSTSSLPAATVDKIVNLVSTRPRVSKLEFFVALALVALAQKGQAVSVEQVALLAQQNTLPEPTLDLSLLSYSAPPPPSSLSAAYTTNNRQPITTQNSSSNSSATAVRSTSTSITAVAAVVAPPPDDPWMTGPRFGGAGAGAAPFGAGGINGGVAPPSSVAGSGLPSGWWKRQERVTVQFAGQQGFVLNRYMVYGISTERGSTVQRRYSEFAFLWDCLVRRYPFRLLPQLPPKRIGPDEMFLEQRRKGLERFLRFVINHPVIKEDALLGTFLAEPSFEQWRKHSSISLEEESASKRIDRVEEMTIPSDLEDKLGHVRQKIVPLIEAWQKICVLGERLVRKREAAAVRSTSTRPSFMPHLRLPPVLRMSSSPLSVSSYTNDAAAAADSTRMPLGLPAFASSRDPALSLSPLSTAQADLSRLTNTLKMLVEVNAQCWKGQDCDLSEGVRQGISVVSAHTQRHADLLEIRTGVLLQETLEGLKSQRDLYIAMRDLFIRHDRLSVDQVERLKKRVDTNALKLESIKAVAKDGWEEEADKIAVGIEKDKATISAQLNRRVFIRACMWHELRVVLHNRENTLLTQLVQSFASEERDYADAVAANWASLVQGVENMPFE</sequence>
<dbReference type="GO" id="GO:0005829">
    <property type="term" value="C:cytosol"/>
    <property type="evidence" value="ECO:0007669"/>
    <property type="project" value="GOC"/>
</dbReference>
<protein>
    <recommendedName>
        <fullName evidence="4">Sorting nexin MVP1</fullName>
    </recommendedName>
</protein>
<evidence type="ECO:0000256" key="8">
    <source>
        <dbReference type="ARBA" id="ARBA00023136"/>
    </source>
</evidence>
<keyword evidence="7" id="KW-0653">Protein transport</keyword>
<dbReference type="GO" id="GO:0032266">
    <property type="term" value="F:phosphatidylinositol-3-phosphate binding"/>
    <property type="evidence" value="ECO:0007669"/>
    <property type="project" value="TreeGrafter"/>
</dbReference>
<dbReference type="InterPro" id="IPR001683">
    <property type="entry name" value="PX_dom"/>
</dbReference>
<dbReference type="GO" id="GO:0016020">
    <property type="term" value="C:membrane"/>
    <property type="evidence" value="ECO:0007669"/>
    <property type="project" value="UniProtKB-SubCell"/>
</dbReference>
<accession>A0A9P5MRJ1</accession>
<dbReference type="InterPro" id="IPR011992">
    <property type="entry name" value="EF-hand-dom_pair"/>
</dbReference>
<keyword evidence="5" id="KW-0813">Transport</keyword>
<dbReference type="InterPro" id="IPR000261">
    <property type="entry name" value="EH_dom"/>
</dbReference>
<dbReference type="AlphaFoldDB" id="A0A9P5MRJ1"/>
<dbReference type="Pfam" id="PF00787">
    <property type="entry name" value="PX"/>
    <property type="match status" value="1"/>
</dbReference>
<dbReference type="Gene3D" id="1.10.238.10">
    <property type="entry name" value="EF-hand"/>
    <property type="match status" value="1"/>
</dbReference>
<dbReference type="PROSITE" id="PS50195">
    <property type="entry name" value="PX"/>
    <property type="match status" value="1"/>
</dbReference>
<evidence type="ECO:0000256" key="7">
    <source>
        <dbReference type="ARBA" id="ARBA00022927"/>
    </source>
</evidence>
<keyword evidence="8" id="KW-0472">Membrane</keyword>
<evidence type="ECO:0000256" key="3">
    <source>
        <dbReference type="ARBA" id="ARBA00010883"/>
    </source>
</evidence>
<evidence type="ECO:0000313" key="10">
    <source>
        <dbReference type="EMBL" id="KAF8475345.1"/>
    </source>
</evidence>
<dbReference type="SMART" id="SM00027">
    <property type="entry name" value="EH"/>
    <property type="match status" value="1"/>
</dbReference>
<evidence type="ECO:0000259" key="9">
    <source>
        <dbReference type="PROSITE" id="PS50195"/>
    </source>
</evidence>
<dbReference type="InterPro" id="IPR028662">
    <property type="entry name" value="SNX8/Mvp1"/>
</dbReference>
<evidence type="ECO:0000256" key="5">
    <source>
        <dbReference type="ARBA" id="ARBA00022448"/>
    </source>
</evidence>
<proteinExistence type="inferred from homology"/>
<dbReference type="OrthoDB" id="10064318at2759"/>
<dbReference type="Proteomes" id="UP000759537">
    <property type="component" value="Unassembled WGS sequence"/>
</dbReference>
<dbReference type="SUPFAM" id="SSF64268">
    <property type="entry name" value="PX domain"/>
    <property type="match status" value="1"/>
</dbReference>
<evidence type="ECO:0000256" key="2">
    <source>
        <dbReference type="ARBA" id="ARBA00004496"/>
    </source>
</evidence>
<name>A0A9P5MRJ1_9AGAM</name>
<dbReference type="GO" id="GO:0006623">
    <property type="term" value="P:protein targeting to vacuole"/>
    <property type="evidence" value="ECO:0007669"/>
    <property type="project" value="TreeGrafter"/>
</dbReference>
<comment type="similarity">
    <text evidence="3">Belongs to the sorting nexin family.</text>
</comment>
<dbReference type="Pfam" id="PF19566">
    <property type="entry name" value="Snx8_BAR_dom"/>
    <property type="match status" value="1"/>
</dbReference>
<dbReference type="InterPro" id="IPR045734">
    <property type="entry name" value="Snx8_BAR_dom"/>
</dbReference>
<comment type="caution">
    <text evidence="10">The sequence shown here is derived from an EMBL/GenBank/DDBJ whole genome shotgun (WGS) entry which is preliminary data.</text>
</comment>